<proteinExistence type="predicted"/>
<name>D5RGS9_9PROT</name>
<dbReference type="RefSeq" id="WP_007005539.1">
    <property type="nucleotide sequence ID" value="NZ_GG770783.1"/>
</dbReference>
<evidence type="ECO:0000313" key="2">
    <source>
        <dbReference type="Proteomes" id="UP000005324"/>
    </source>
</evidence>
<dbReference type="EMBL" id="ADVL01000059">
    <property type="protein sequence ID" value="EFH13490.1"/>
    <property type="molecule type" value="Genomic_DNA"/>
</dbReference>
<evidence type="ECO:0000313" key="1">
    <source>
        <dbReference type="EMBL" id="EFH13490.1"/>
    </source>
</evidence>
<dbReference type="HOGENOM" id="CLU_3238986_0_0_5"/>
<organism evidence="1 2">
    <name type="scientific">Pseudoroseomonas cervicalis ATCC 49957</name>
    <dbReference type="NCBI Taxonomy" id="525371"/>
    <lineage>
        <taxon>Bacteria</taxon>
        <taxon>Pseudomonadati</taxon>
        <taxon>Pseudomonadota</taxon>
        <taxon>Alphaproteobacteria</taxon>
        <taxon>Acetobacterales</taxon>
        <taxon>Roseomonadaceae</taxon>
        <taxon>Roseomonas</taxon>
    </lineage>
</organism>
<dbReference type="Proteomes" id="UP000005324">
    <property type="component" value="Unassembled WGS sequence"/>
</dbReference>
<protein>
    <submittedName>
        <fullName evidence="1">Uncharacterized protein</fullName>
    </submittedName>
</protein>
<comment type="caution">
    <text evidence="1">The sequence shown here is derived from an EMBL/GenBank/DDBJ whole genome shotgun (WGS) entry which is preliminary data.</text>
</comment>
<gene>
    <name evidence="1" type="ORF">HMPREF0731_0288</name>
</gene>
<keyword evidence="2" id="KW-1185">Reference proteome</keyword>
<dbReference type="AlphaFoldDB" id="D5RGS9"/>
<accession>D5RGS9</accession>
<sequence length="43" mass="4884">MWMSVGVPLLVLLAVGGLLLLLNRSEFRAVFKRRNESRGIRKS</sequence>
<reference evidence="1 2" key="1">
    <citation type="submission" date="2010-04" db="EMBL/GenBank/DDBJ databases">
        <authorList>
            <person name="Qin X."/>
            <person name="Bachman B."/>
            <person name="Battles P."/>
            <person name="Bell A."/>
            <person name="Bess C."/>
            <person name="Bickham C."/>
            <person name="Chaboub L."/>
            <person name="Chen D."/>
            <person name="Coyle M."/>
            <person name="Deiros D.R."/>
            <person name="Dinh H."/>
            <person name="Forbes L."/>
            <person name="Fowler G."/>
            <person name="Francisco L."/>
            <person name="Fu Q."/>
            <person name="Gubbala S."/>
            <person name="Hale W."/>
            <person name="Han Y."/>
            <person name="Hemphill L."/>
            <person name="Highlander S.K."/>
            <person name="Hirani K."/>
            <person name="Hogues M."/>
            <person name="Jackson L."/>
            <person name="Jakkamsetti A."/>
            <person name="Javaid M."/>
            <person name="Jiang H."/>
            <person name="Korchina V."/>
            <person name="Kovar C."/>
            <person name="Lara F."/>
            <person name="Lee S."/>
            <person name="Mata R."/>
            <person name="Mathew T."/>
            <person name="Moen C."/>
            <person name="Morales K."/>
            <person name="Munidasa M."/>
            <person name="Nazareth L."/>
            <person name="Ngo R."/>
            <person name="Nguyen L."/>
            <person name="Okwuonu G."/>
            <person name="Ongeri F."/>
            <person name="Patil S."/>
            <person name="Petrosino J."/>
            <person name="Pham C."/>
            <person name="Pham P."/>
            <person name="Pu L.-L."/>
            <person name="Puazo M."/>
            <person name="Raj R."/>
            <person name="Reid J."/>
            <person name="Rouhana J."/>
            <person name="Saada N."/>
            <person name="Shang Y."/>
            <person name="Simmons D."/>
            <person name="Thornton R."/>
            <person name="Warren J."/>
            <person name="Weissenberger G."/>
            <person name="Zhang J."/>
            <person name="Zhang L."/>
            <person name="Zhou C."/>
            <person name="Zhu D."/>
            <person name="Muzny D."/>
            <person name="Worley K."/>
            <person name="Gibbs R."/>
        </authorList>
    </citation>
    <scope>NUCLEOTIDE SEQUENCE [LARGE SCALE GENOMIC DNA]</scope>
    <source>
        <strain evidence="1 2">ATCC 49957</strain>
    </source>
</reference>